<dbReference type="EnsemblMetazoa" id="PPAI009639-RA">
    <property type="protein sequence ID" value="PPAI009639-PA"/>
    <property type="gene ID" value="PPAI009639"/>
</dbReference>
<feature type="compositionally biased region" description="Polar residues" evidence="14">
    <location>
        <begin position="573"/>
        <end position="586"/>
    </location>
</feature>
<keyword evidence="5" id="KW-0949">S-adenosyl-L-methionine</keyword>
<feature type="compositionally biased region" description="Polar residues" evidence="14">
    <location>
        <begin position="333"/>
        <end position="342"/>
    </location>
</feature>
<dbReference type="EMBL" id="AJVK01007066">
    <property type="status" value="NOT_ANNOTATED_CDS"/>
    <property type="molecule type" value="Genomic_DNA"/>
</dbReference>
<dbReference type="Gene3D" id="2.170.270.10">
    <property type="entry name" value="SET domain"/>
    <property type="match status" value="1"/>
</dbReference>
<keyword evidence="11" id="KW-0804">Transcription</keyword>
<proteinExistence type="predicted"/>
<dbReference type="CDD" id="cd01395">
    <property type="entry name" value="HMT_MBD"/>
    <property type="match status" value="1"/>
</dbReference>
<keyword evidence="3" id="KW-0489">Methyltransferase</keyword>
<dbReference type="GO" id="GO:0070828">
    <property type="term" value="P:heterochromatin organization"/>
    <property type="evidence" value="ECO:0007669"/>
    <property type="project" value="TreeGrafter"/>
</dbReference>
<dbReference type="PANTHER" id="PTHR46024">
    <property type="entry name" value="HISTONE-LYSINE N-METHYLTRANSFERASE EGGLESS"/>
    <property type="match status" value="1"/>
</dbReference>
<accession>A0A1B0DMP7</accession>
<feature type="region of interest" description="Disordered" evidence="14">
    <location>
        <begin position="58"/>
        <end position="189"/>
    </location>
</feature>
<evidence type="ECO:0000256" key="9">
    <source>
        <dbReference type="ARBA" id="ARBA00022853"/>
    </source>
</evidence>
<dbReference type="Pfam" id="PF18359">
    <property type="entry name" value="Tudor_5"/>
    <property type="match status" value="1"/>
</dbReference>
<keyword evidence="12" id="KW-0539">Nucleus</keyword>
<dbReference type="Pfam" id="PF18358">
    <property type="entry name" value="Tudor_4"/>
    <property type="match status" value="1"/>
</dbReference>
<dbReference type="InterPro" id="IPR016177">
    <property type="entry name" value="DNA-bd_dom_sf"/>
</dbReference>
<keyword evidence="6" id="KW-0479">Metal-binding</keyword>
<keyword evidence="13" id="KW-0175">Coiled coil</keyword>
<dbReference type="EMBL" id="AJVK01007065">
    <property type="status" value="NOT_ANNOTATED_CDS"/>
    <property type="molecule type" value="Genomic_DNA"/>
</dbReference>
<feature type="compositionally biased region" description="Basic and acidic residues" evidence="14">
    <location>
        <begin position="107"/>
        <end position="133"/>
    </location>
</feature>
<evidence type="ECO:0000313" key="15">
    <source>
        <dbReference type="EnsemblMetazoa" id="PPAI009639-PA"/>
    </source>
</evidence>
<evidence type="ECO:0000256" key="10">
    <source>
        <dbReference type="ARBA" id="ARBA00023015"/>
    </source>
</evidence>
<dbReference type="InterPro" id="IPR041291">
    <property type="entry name" value="TUDOR_5"/>
</dbReference>
<dbReference type="GO" id="GO:0003677">
    <property type="term" value="F:DNA binding"/>
    <property type="evidence" value="ECO:0007669"/>
    <property type="project" value="InterPro"/>
</dbReference>
<keyword evidence="16" id="KW-1185">Reference proteome</keyword>
<sequence>MSESLLPEVTGKGPPEETSGSVAVIDGAPVETEKQSTTEKTDFDEDLDWNLIDAAFEDKDSVSLEKDAQDSSSQKSQELLEELLNEEIMDLESQTPEEKSDDLEEKEDLKIEEDHGEGTSKGNEDIQMEEKVVSDLSSSSKIDLPEDFDVLEEDLSEEKDIDKEDAAKKTVASEGQESPTNIINAKDDEMLDAENSVIKENLKEKQDHIEVEFSREDGEVVLQDICPKDKDSIDQQNSSRDPDLATGSPSDKEEVHQEKNLSEKEEDDKETQKEKDYQIMDLEIDQEPIKDTEMEVDEVGDEEFAEELKELIEEEEKIVQTTLEIPEEATDFPNVQESTESALDQEDELNNAEGIEEKIPEDEVKDSEEKNPVQSVVEESQESQKSIIADDKDFSTENQSNTEIIEESQEAAKEFIDESQEAVKEINDQSQEAVKEINEESQEAVKEMNEESQEAVKENASEENNEKVEEVKTPTADKSPKNDDDDVVLIEEDEPTEGEKSKEPPAEEKAPETSTKSEKTPVQAQEEGKVEEEDDDVIEIPEDEPAQETEEVPKVAEKKIKSPKEPLSETKLSKSASVTEENSSVSMDLESNDVPSEKTDTIEDDSTPMDMEVDETANAEWPVDKFKTQDSIEEKQEKNKHYDCINLACKSQNGEEFAPAQGFIVSFYSTKKRKKTQYVCQPCHQVAMEKMMEYCNVLTNHKPIFHHFPQHTEVVEISDSSEDSSPEDELVQTMRRPLSEAERQLIEKNLDEVIISTMEKVKINQQFEWTKQDLEKRFNKLENSHSTLNAEFQKIQKIADGMFKNLNSRPPIHIYTEFPAPDDYVSEVNYRMIKEKGSATYTPAPAPLSQSSTGRESVSTSPATSPGEVKIGSVFYGMRTQLTKPWNQCEVIDKLQANLDTETRYQVKFLRHNQEGILTGKQLAFSEAPTQKLPVGTRVLAMFSATRRNLFYPGIVAEPTQETNRFRYLVFFDDGYVQYVHPSDVRRICSVSENVWEDVHPGSRDFIKSYLQENQYQRAVAQVKIGQKIEVERNGKWVSMRVAKVDCSLILVYFAEYTEWIYSGSQRLLPIYRMKMDSRLSTGKKLQTRNEPYVSFRNVVDDSQRETEEQSQGDDSRVSNRSVAKKSTQTTQPPPPSQPKQLMNNSTIFLEDDDNHPKGKVVFYTAKFNMPPKSYTPHMCNSECLYRISYDLNLYNPLAKPLLSGWERKIYRVKTRRYVIYKAPCGRSLRGIEEVHKYLRLTDCNLNVDNYDFDPSVHCLAEYVIDSAIVRQSDISNSVETMPIACVNCYDETVPPPCIYANHRIPTEGVHLNLDPEFLVGCDCTDDCMDKSKCSCWNLTAAGVRCLTPNVDINTIGYTYKK</sequence>
<evidence type="ECO:0000256" key="2">
    <source>
        <dbReference type="ARBA" id="ARBA00022491"/>
    </source>
</evidence>
<evidence type="ECO:0000256" key="4">
    <source>
        <dbReference type="ARBA" id="ARBA00022679"/>
    </source>
</evidence>
<dbReference type="InterPro" id="IPR051516">
    <property type="entry name" value="SETDB_methyltransferase"/>
</dbReference>
<feature type="compositionally biased region" description="Basic and acidic residues" evidence="14">
    <location>
        <begin position="497"/>
        <end position="519"/>
    </location>
</feature>
<feature type="region of interest" description="Disordered" evidence="14">
    <location>
        <begin position="215"/>
        <end position="293"/>
    </location>
</feature>
<evidence type="ECO:0000256" key="11">
    <source>
        <dbReference type="ARBA" id="ARBA00023163"/>
    </source>
</evidence>
<dbReference type="SMART" id="SM00468">
    <property type="entry name" value="PreSET"/>
    <property type="match status" value="1"/>
</dbReference>
<evidence type="ECO:0000256" key="5">
    <source>
        <dbReference type="ARBA" id="ARBA00022691"/>
    </source>
</evidence>
<dbReference type="Pfam" id="PF01429">
    <property type="entry name" value="MBD"/>
    <property type="match status" value="1"/>
</dbReference>
<evidence type="ECO:0000256" key="14">
    <source>
        <dbReference type="SAM" id="MobiDB-lite"/>
    </source>
</evidence>
<feature type="region of interest" description="Disordered" evidence="14">
    <location>
        <begin position="1"/>
        <end position="45"/>
    </location>
</feature>
<protein>
    <submittedName>
        <fullName evidence="15">Uncharacterized protein</fullName>
    </submittedName>
</protein>
<feature type="compositionally biased region" description="Acidic residues" evidence="14">
    <location>
        <begin position="483"/>
        <end position="496"/>
    </location>
</feature>
<feature type="compositionally biased region" description="Basic and acidic residues" evidence="14">
    <location>
        <begin position="355"/>
        <end position="371"/>
    </location>
</feature>
<keyword evidence="4" id="KW-0808">Transferase</keyword>
<evidence type="ECO:0000256" key="3">
    <source>
        <dbReference type="ARBA" id="ARBA00022603"/>
    </source>
</evidence>
<feature type="compositionally biased region" description="Acidic residues" evidence="14">
    <location>
        <begin position="79"/>
        <end position="90"/>
    </location>
</feature>
<dbReference type="VEuPathDB" id="VectorBase:PPAPM1_011941"/>
<keyword evidence="8" id="KW-0862">Zinc</keyword>
<feature type="compositionally biased region" description="Polar residues" evidence="14">
    <location>
        <begin position="173"/>
        <end position="183"/>
    </location>
</feature>
<dbReference type="Gene3D" id="2.30.30.140">
    <property type="match status" value="2"/>
</dbReference>
<keyword evidence="10" id="KW-0805">Transcription regulation</keyword>
<feature type="region of interest" description="Disordered" evidence="14">
    <location>
        <begin position="839"/>
        <end position="865"/>
    </location>
</feature>
<dbReference type="SUPFAM" id="SSF63748">
    <property type="entry name" value="Tudor/PWWP/MBT"/>
    <property type="match status" value="1"/>
</dbReference>
<dbReference type="GO" id="GO:0008270">
    <property type="term" value="F:zinc ion binding"/>
    <property type="evidence" value="ECO:0007669"/>
    <property type="project" value="InterPro"/>
</dbReference>
<evidence type="ECO:0000313" key="16">
    <source>
        <dbReference type="Proteomes" id="UP000092462"/>
    </source>
</evidence>
<feature type="compositionally biased region" description="Acidic residues" evidence="14">
    <location>
        <begin position="529"/>
        <end position="550"/>
    </location>
</feature>
<dbReference type="GO" id="GO:0032259">
    <property type="term" value="P:methylation"/>
    <property type="evidence" value="ECO:0007669"/>
    <property type="project" value="UniProtKB-KW"/>
</dbReference>
<evidence type="ECO:0000256" key="8">
    <source>
        <dbReference type="ARBA" id="ARBA00022833"/>
    </source>
</evidence>
<feature type="compositionally biased region" description="Basic and acidic residues" evidence="14">
    <location>
        <begin position="31"/>
        <end position="41"/>
    </location>
</feature>
<name>A0A1B0DMP7_PHLPP</name>
<feature type="compositionally biased region" description="Basic and acidic residues" evidence="14">
    <location>
        <begin position="58"/>
        <end position="69"/>
    </location>
</feature>
<dbReference type="Proteomes" id="UP000092462">
    <property type="component" value="Unassembled WGS sequence"/>
</dbReference>
<comment type="subcellular location">
    <subcellularLocation>
        <location evidence="1">Nucleus</location>
    </subcellularLocation>
</comment>
<dbReference type="SMART" id="SM00391">
    <property type="entry name" value="MBD"/>
    <property type="match status" value="1"/>
</dbReference>
<feature type="region of interest" description="Disordered" evidence="14">
    <location>
        <begin position="1096"/>
        <end position="1143"/>
    </location>
</feature>
<feature type="compositionally biased region" description="Basic and acidic residues" evidence="14">
    <location>
        <begin position="250"/>
        <end position="263"/>
    </location>
</feature>
<dbReference type="InterPro" id="IPR001739">
    <property type="entry name" value="Methyl_CpG_DNA-bd"/>
</dbReference>
<dbReference type="Gene3D" id="3.30.890.10">
    <property type="entry name" value="Methyl-cpg-binding Protein 2, Chain A"/>
    <property type="match status" value="1"/>
</dbReference>
<dbReference type="SMART" id="SM00333">
    <property type="entry name" value="TUDOR"/>
    <property type="match status" value="1"/>
</dbReference>
<feature type="compositionally biased region" description="Basic and acidic residues" evidence="14">
    <location>
        <begin position="427"/>
        <end position="472"/>
    </location>
</feature>
<evidence type="ECO:0000256" key="7">
    <source>
        <dbReference type="ARBA" id="ARBA00022737"/>
    </source>
</evidence>
<dbReference type="InterPro" id="IPR046341">
    <property type="entry name" value="SET_dom_sf"/>
</dbReference>
<keyword evidence="7" id="KW-0677">Repeat</keyword>
<feature type="coiled-coil region" evidence="13">
    <location>
        <begin position="764"/>
        <end position="791"/>
    </location>
</feature>
<keyword evidence="9" id="KW-0156">Chromatin regulator</keyword>
<reference evidence="15" key="1">
    <citation type="submission" date="2022-08" db="UniProtKB">
        <authorList>
            <consortium name="EnsemblMetazoa"/>
        </authorList>
    </citation>
    <scope>IDENTIFICATION</scope>
    <source>
        <strain evidence="15">Israel</strain>
    </source>
</reference>
<dbReference type="SUPFAM" id="SSF54171">
    <property type="entry name" value="DNA-binding domain"/>
    <property type="match status" value="1"/>
</dbReference>
<dbReference type="GO" id="GO:0005634">
    <property type="term" value="C:nucleus"/>
    <property type="evidence" value="ECO:0007669"/>
    <property type="project" value="UniProtKB-SubCell"/>
</dbReference>
<dbReference type="PROSITE" id="PS50982">
    <property type="entry name" value="MBD"/>
    <property type="match status" value="1"/>
</dbReference>
<feature type="compositionally biased region" description="Basic and acidic residues" evidence="14">
    <location>
        <begin position="158"/>
        <end position="168"/>
    </location>
</feature>
<dbReference type="SUPFAM" id="SSF82199">
    <property type="entry name" value="SET domain"/>
    <property type="match status" value="1"/>
</dbReference>
<evidence type="ECO:0000256" key="12">
    <source>
        <dbReference type="ARBA" id="ARBA00023242"/>
    </source>
</evidence>
<dbReference type="GO" id="GO:0010629">
    <property type="term" value="P:negative regulation of gene expression"/>
    <property type="evidence" value="ECO:0007669"/>
    <property type="project" value="TreeGrafter"/>
</dbReference>
<dbReference type="VEuPathDB" id="VectorBase:PPAI009639"/>
<evidence type="ECO:0000256" key="13">
    <source>
        <dbReference type="SAM" id="Coils"/>
    </source>
</evidence>
<feature type="compositionally biased region" description="Basic and acidic residues" evidence="14">
    <location>
        <begin position="1099"/>
        <end position="1118"/>
    </location>
</feature>
<dbReference type="PANTHER" id="PTHR46024:SF1">
    <property type="entry name" value="HISTONE-LYSINE N-METHYLTRANSFERASE EGGLESS"/>
    <property type="match status" value="1"/>
</dbReference>
<organism evidence="15 16">
    <name type="scientific">Phlebotomus papatasi</name>
    <name type="common">Sandfly</name>
    <dbReference type="NCBI Taxonomy" id="29031"/>
    <lineage>
        <taxon>Eukaryota</taxon>
        <taxon>Metazoa</taxon>
        <taxon>Ecdysozoa</taxon>
        <taxon>Arthropoda</taxon>
        <taxon>Hexapoda</taxon>
        <taxon>Insecta</taxon>
        <taxon>Pterygota</taxon>
        <taxon>Neoptera</taxon>
        <taxon>Endopterygota</taxon>
        <taxon>Diptera</taxon>
        <taxon>Nematocera</taxon>
        <taxon>Psychodoidea</taxon>
        <taxon>Psychodidae</taxon>
        <taxon>Phlebotomus</taxon>
        <taxon>Phlebotomus</taxon>
    </lineage>
</organism>
<dbReference type="InterPro" id="IPR047232">
    <property type="entry name" value="SETDB1/2-like_MBD"/>
</dbReference>
<evidence type="ECO:0000256" key="1">
    <source>
        <dbReference type="ARBA" id="ARBA00004123"/>
    </source>
</evidence>
<feature type="compositionally biased region" description="Basic and acidic residues" evidence="14">
    <location>
        <begin position="551"/>
        <end position="572"/>
    </location>
</feature>
<keyword evidence="2" id="KW-0678">Repressor</keyword>
<feature type="region of interest" description="Disordered" evidence="14">
    <location>
        <begin position="324"/>
        <end position="401"/>
    </location>
</feature>
<evidence type="ECO:0000256" key="6">
    <source>
        <dbReference type="ARBA" id="ARBA00022723"/>
    </source>
</evidence>
<feature type="compositionally biased region" description="Acidic residues" evidence="14">
    <location>
        <begin position="145"/>
        <end position="157"/>
    </location>
</feature>
<feature type="compositionally biased region" description="Polar residues" evidence="14">
    <location>
        <begin position="848"/>
        <end position="864"/>
    </location>
</feature>
<dbReference type="InterPro" id="IPR002999">
    <property type="entry name" value="Tudor"/>
</dbReference>
<dbReference type="InterPro" id="IPR041292">
    <property type="entry name" value="Tudor_4"/>
</dbReference>
<feature type="region of interest" description="Disordered" evidence="14">
    <location>
        <begin position="427"/>
        <end position="608"/>
    </location>
</feature>
<dbReference type="GO" id="GO:0046974">
    <property type="term" value="F:histone H3K9 methyltransferase activity"/>
    <property type="evidence" value="ECO:0007669"/>
    <property type="project" value="TreeGrafter"/>
</dbReference>
<dbReference type="InterPro" id="IPR007728">
    <property type="entry name" value="Pre-SET_dom"/>
</dbReference>